<protein>
    <submittedName>
        <fullName evidence="2">Uncharacterized protein</fullName>
    </submittedName>
</protein>
<keyword evidence="3" id="KW-1185">Reference proteome</keyword>
<name>A0A9W9Z951_9CNID</name>
<dbReference type="Proteomes" id="UP001163046">
    <property type="component" value="Unassembled WGS sequence"/>
</dbReference>
<sequence>MELLLQDNESATSFVEEYEKQLLEKDAIVRDVTEQFQSLTSDNEALKKTVEELTAMNSELQSLAQVATDAKMDLESLEKKNQSLISERNQQISELESRLENTKEEYQKLIEDLKKEHEDVLSEKEREAEASITELSQNNTELQENIQVITQQNDEIERELLETKSELEQVIQDSYPVIEEKGRKIYELEVLMEEKQRQTDESILQLQANERTLQERIQVLDSRNSEIKNHLQEVQSELEKRLNEEGELEEELAQAHSEIDELNAQLQVSTQEKQDVNRLQSNFDHIMSGLREDLQQALDGKAAADEIAHEFQVQLENLKKSLSGVSKEVDINPPLQENKISEMLEATQREVAELRTALEVTLKERDDLQGKINEFDLSLQEKDNKEPVSSREVDLKNAEKDNLEKVVEEVILQSSIDNQVTATPSSEAEIELQNLKNEMQKIKSLNDKLKAKLKTVMKKKRVKSDSGDEDTSVRDELQAELQQVRQEKIDSEKSCQHLRVELDAFVRQKESIVNELKNKIEQLVTEKGKSNSVVEHCEQQIAQKDGELQEMRDDIRGLQSQNDEAWKIVQELREENTNLDIQKEELVSQRTEIEKECRHLKWELEGLAENVAKKESAITTLENQLENITEDYKTELEATSVQHKGVIFEIQSHADKLERELLSSNKEMEQLKGQLRELKKEKEDIEKLKVNFDHIVSGLREDLQHALEGKAAADQIAHEFQVQLKRLEKVSGKLETGYRDAAVDTSDVEEREEMLEKLESAQNEADNLQKALQSVNSEKLDLQDRIRGLEAILQEKKSQAEKIASEILIQSPENELIQAAVYESETLLNAPPTQSVDPDSEDVQKVKDDLFKAQSELEKVKSVNERLKARLRTMIRKTKEAKSEAGDEGSREELMAELNKMRQEKLESEKAVQELRIELDAFVREKERIVKELKTRIQKLLTEKEESSSLVEQYDKLLLERDAEISSLGEQFQSLSEEKDEVNRKLAENREENQNLKAVLEQLQLQKVKAERELQQAKLQLEQLLQDHQPLLDKKEQQVTDLEAELSNQKDLHTEERSHVKDRYETVISEQQNHVNKLEEALVSASTETEKLKSQIRTLEQERENIDKLRTDFDHIVSGLSEDLQRALEGKATADEIAYEFRVKLKQLDKALTSPQVEVKDACVGSEEMESHLSSDEEIKKLQAILEHLNEEKEELQERVTSLDVVVQDREGNLEEKEQQIQELQLEVERLTTEHANATETFSSEINRVVAEGEEMRRDLQAQFEATLVEKTKESDKLEEQLTSLKEDNAREKEQLEGELTEKRQIIDKLNEELGQFRNGVQNKSDEEKLYEELQANYELLETGNNKLRQDLYMTMKEKENLRLKLKKDYEQILTSLKLDLDQSREQNLEKERFIHNQRVEVESLVKDKDSIVAKLRESSDVTKEKLQKSGDDQADIDNVVSELKNEINWLRKECQNCRMEKDKLYNKFHEVTESLRGELEKSLREKENLTQKTEETLNQNRDLQQSLIEKQSALTKAKIQFEHIGKGWRNDLDAARAEREEALRRLGERGTHQSVAIDMPDDEEETIEELRNRLQEMEELYEAKCREGEAAKAALLPASWGAILREGRLCH</sequence>
<feature type="coiled-coil region" evidence="1">
    <location>
        <begin position="1441"/>
        <end position="1507"/>
    </location>
</feature>
<feature type="coiled-coil region" evidence="1">
    <location>
        <begin position="15"/>
        <end position="279"/>
    </location>
</feature>
<dbReference type="Gene3D" id="1.10.287.1490">
    <property type="match status" value="1"/>
</dbReference>
<feature type="coiled-coil region" evidence="1">
    <location>
        <begin position="850"/>
        <end position="1112"/>
    </location>
</feature>
<dbReference type="EMBL" id="MU826380">
    <property type="protein sequence ID" value="KAJ7377342.1"/>
    <property type="molecule type" value="Genomic_DNA"/>
</dbReference>
<proteinExistence type="predicted"/>
<gene>
    <name evidence="2" type="ORF">OS493_029701</name>
</gene>
<feature type="coiled-coil region" evidence="1">
    <location>
        <begin position="337"/>
        <end position="371"/>
    </location>
</feature>
<evidence type="ECO:0000313" key="2">
    <source>
        <dbReference type="EMBL" id="KAJ7377342.1"/>
    </source>
</evidence>
<dbReference type="OrthoDB" id="5990554at2759"/>
<feature type="coiled-coil region" evidence="1">
    <location>
        <begin position="425"/>
        <end position="691"/>
    </location>
</feature>
<reference evidence="2" key="1">
    <citation type="submission" date="2023-01" db="EMBL/GenBank/DDBJ databases">
        <title>Genome assembly of the deep-sea coral Lophelia pertusa.</title>
        <authorList>
            <person name="Herrera S."/>
            <person name="Cordes E."/>
        </authorList>
    </citation>
    <scope>NUCLEOTIDE SEQUENCE</scope>
    <source>
        <strain evidence="2">USNM1676648</strain>
        <tissue evidence="2">Polyp</tissue>
    </source>
</reference>
<feature type="coiled-coil region" evidence="1">
    <location>
        <begin position="748"/>
        <end position="806"/>
    </location>
</feature>
<feature type="coiled-coil region" evidence="1">
    <location>
        <begin position="1172"/>
        <end position="1387"/>
    </location>
</feature>
<evidence type="ECO:0000256" key="1">
    <source>
        <dbReference type="SAM" id="Coils"/>
    </source>
</evidence>
<evidence type="ECO:0000313" key="3">
    <source>
        <dbReference type="Proteomes" id="UP001163046"/>
    </source>
</evidence>
<keyword evidence="1" id="KW-0175">Coiled coil</keyword>
<dbReference type="PANTHER" id="PTHR43977">
    <property type="entry name" value="STRUCTURAL MAINTENANCE OF CHROMOSOMES PROTEIN 3"/>
    <property type="match status" value="1"/>
</dbReference>
<organism evidence="2 3">
    <name type="scientific">Desmophyllum pertusum</name>
    <dbReference type="NCBI Taxonomy" id="174260"/>
    <lineage>
        <taxon>Eukaryota</taxon>
        <taxon>Metazoa</taxon>
        <taxon>Cnidaria</taxon>
        <taxon>Anthozoa</taxon>
        <taxon>Hexacorallia</taxon>
        <taxon>Scleractinia</taxon>
        <taxon>Caryophylliina</taxon>
        <taxon>Caryophylliidae</taxon>
        <taxon>Desmophyllum</taxon>
    </lineage>
</organism>
<comment type="caution">
    <text evidence="2">The sequence shown here is derived from an EMBL/GenBank/DDBJ whole genome shotgun (WGS) entry which is preliminary data.</text>
</comment>
<feature type="coiled-coil region" evidence="1">
    <location>
        <begin position="1561"/>
        <end position="1588"/>
    </location>
</feature>
<accession>A0A9W9Z951</accession>